<dbReference type="OrthoDB" id="9792579at2"/>
<feature type="transmembrane region" description="Helical" evidence="6">
    <location>
        <begin position="215"/>
        <end position="241"/>
    </location>
</feature>
<feature type="transmembrane region" description="Helical" evidence="6">
    <location>
        <begin position="181"/>
        <end position="203"/>
    </location>
</feature>
<evidence type="ECO:0000313" key="8">
    <source>
        <dbReference type="Proteomes" id="UP000250434"/>
    </source>
</evidence>
<dbReference type="CDD" id="cd06580">
    <property type="entry name" value="TM_PBP1_transp_TpRbsC_like"/>
    <property type="match status" value="1"/>
</dbReference>
<dbReference type="PANTHER" id="PTHR43370:SF1">
    <property type="entry name" value="GUANOSINE ABC TRANSPORTER PERMEASE PROTEIN NUPQ"/>
    <property type="match status" value="1"/>
</dbReference>
<keyword evidence="3 6" id="KW-0812">Transmembrane</keyword>
<dbReference type="Pfam" id="PF02653">
    <property type="entry name" value="BPD_transp_2"/>
    <property type="match status" value="1"/>
</dbReference>
<sequence length="284" mass="29211">MNFDLALVSSVLRAVTPILFAALAGALCQRAGVFNISLEGTMLVGCFAAVAGSWFTGNPWLGVLAAVVASAAYSLILAIGSVALGGDPIVLSIAMNLLAVGLTSFLLRTVFGTTGSFSDPGLRGLDPVLFGHSALVYAAWVAVAVLAFLLYRTSWGLKVRGIGENAEAAAKLGVNVARERYQVIIAAGALCGLGGAQLALGNVTLFSENMTAGRGWIAVVAVMLGMAAPVGVLLAALLFGLAEGLGFRLQGLGLPQQATDAAPYVVTLLALFSQRLFRRERSNA</sequence>
<evidence type="ECO:0000256" key="5">
    <source>
        <dbReference type="ARBA" id="ARBA00023136"/>
    </source>
</evidence>
<evidence type="ECO:0000313" key="7">
    <source>
        <dbReference type="EMBL" id="AXB47027.1"/>
    </source>
</evidence>
<dbReference type="PANTHER" id="PTHR43370">
    <property type="entry name" value="SUGAR ABC TRANSPORTER INTEGRAL MEMBRANE PROTEIN-RELATED"/>
    <property type="match status" value="1"/>
</dbReference>
<evidence type="ECO:0000256" key="2">
    <source>
        <dbReference type="ARBA" id="ARBA00022475"/>
    </source>
</evidence>
<dbReference type="EMBL" id="CP015163">
    <property type="protein sequence ID" value="AXB47027.1"/>
    <property type="molecule type" value="Genomic_DNA"/>
</dbReference>
<dbReference type="RefSeq" id="WP_113696087.1">
    <property type="nucleotide sequence ID" value="NZ_CP015163.1"/>
</dbReference>
<dbReference type="KEGG" id="aab:A4R43_35085"/>
<feature type="transmembrane region" description="Helical" evidence="6">
    <location>
        <begin position="128"/>
        <end position="151"/>
    </location>
</feature>
<keyword evidence="4 6" id="KW-1133">Transmembrane helix</keyword>
<dbReference type="AlphaFoldDB" id="A0A344LG53"/>
<gene>
    <name evidence="7" type="ORF">A4R43_35085</name>
</gene>
<evidence type="ECO:0000256" key="4">
    <source>
        <dbReference type="ARBA" id="ARBA00022989"/>
    </source>
</evidence>
<keyword evidence="8" id="KW-1185">Reference proteome</keyword>
<evidence type="ECO:0000256" key="1">
    <source>
        <dbReference type="ARBA" id="ARBA00004651"/>
    </source>
</evidence>
<name>A0A344LG53_9PSEU</name>
<accession>A0A344LG53</accession>
<protein>
    <submittedName>
        <fullName evidence="7">Sugar ABC transporter permease</fullName>
    </submittedName>
</protein>
<dbReference type="Proteomes" id="UP000250434">
    <property type="component" value="Chromosome"/>
</dbReference>
<dbReference type="InterPro" id="IPR001851">
    <property type="entry name" value="ABC_transp_permease"/>
</dbReference>
<feature type="transmembrane region" description="Helical" evidence="6">
    <location>
        <begin position="63"/>
        <end position="83"/>
    </location>
</feature>
<dbReference type="GO" id="GO:0005886">
    <property type="term" value="C:plasma membrane"/>
    <property type="evidence" value="ECO:0007669"/>
    <property type="project" value="UniProtKB-SubCell"/>
</dbReference>
<keyword evidence="5 6" id="KW-0472">Membrane</keyword>
<reference evidence="7 8" key="1">
    <citation type="submission" date="2016-04" db="EMBL/GenBank/DDBJ databases">
        <title>Complete genome sequence and analysis of deep-sea sediment isolate, Amycolatopsis sp. WP1.</title>
        <authorList>
            <person name="Wang H."/>
            <person name="Chen S."/>
            <person name="Wu Q."/>
        </authorList>
    </citation>
    <scope>NUCLEOTIDE SEQUENCE [LARGE SCALE GENOMIC DNA]</scope>
    <source>
        <strain evidence="7 8">WP1</strain>
    </source>
</reference>
<evidence type="ECO:0000256" key="6">
    <source>
        <dbReference type="SAM" id="Phobius"/>
    </source>
</evidence>
<keyword evidence="2" id="KW-1003">Cell membrane</keyword>
<feature type="transmembrane region" description="Helical" evidence="6">
    <location>
        <begin position="38"/>
        <end position="56"/>
    </location>
</feature>
<evidence type="ECO:0000256" key="3">
    <source>
        <dbReference type="ARBA" id="ARBA00022692"/>
    </source>
</evidence>
<proteinExistence type="predicted"/>
<comment type="subcellular location">
    <subcellularLocation>
        <location evidence="1">Cell membrane</location>
        <topology evidence="1">Multi-pass membrane protein</topology>
    </subcellularLocation>
</comment>
<dbReference type="GO" id="GO:0022857">
    <property type="term" value="F:transmembrane transporter activity"/>
    <property type="evidence" value="ECO:0007669"/>
    <property type="project" value="InterPro"/>
</dbReference>
<organism evidence="7 8">
    <name type="scientific">Amycolatopsis albispora</name>
    <dbReference type="NCBI Taxonomy" id="1804986"/>
    <lineage>
        <taxon>Bacteria</taxon>
        <taxon>Bacillati</taxon>
        <taxon>Actinomycetota</taxon>
        <taxon>Actinomycetes</taxon>
        <taxon>Pseudonocardiales</taxon>
        <taxon>Pseudonocardiaceae</taxon>
        <taxon>Amycolatopsis</taxon>
    </lineage>
</organism>
<feature type="transmembrane region" description="Helical" evidence="6">
    <location>
        <begin position="89"/>
        <end position="107"/>
    </location>
</feature>